<evidence type="ECO:0000313" key="1">
    <source>
        <dbReference type="EMBL" id="ARI83306.1"/>
    </source>
</evidence>
<keyword evidence="2" id="KW-1185">Reference proteome</keyword>
<evidence type="ECO:0000313" key="2">
    <source>
        <dbReference type="Proteomes" id="UP000192439"/>
    </source>
</evidence>
<proteinExistence type="predicted"/>
<dbReference type="EMBL" id="CP020771">
    <property type="protein sequence ID" value="ARI83306.1"/>
    <property type="molecule type" value="Genomic_DNA"/>
</dbReference>
<name>A0AB33BZ12_MICA7</name>
<reference evidence="1 2" key="1">
    <citation type="journal article" date="2018" name="Harmful Algae">
        <title>The highly heterogeneous methylated genomes and diverse restriction-modification systems of bloom-forming Microcystis.</title>
        <authorList>
            <person name="Zhao L."/>
            <person name="Song Y."/>
            <person name="Li L."/>
            <person name="Gan N."/>
            <person name="Brand J.J."/>
            <person name="Song L."/>
        </authorList>
    </citation>
    <scope>NUCLEOTIDE SEQUENCE [LARGE SCALE GENOMIC DNA]</scope>
    <source>
        <strain evidence="1 2">PCC 7806SL</strain>
    </source>
</reference>
<sequence length="329" mass="35908">MTYYVDFNNQTDRTWTMVVYQTLPDSVGLDSVAWKKTTVPQKGESGVDWEIEYLVALANYKQTGGIGVYKASQKFNNIQLGTKWKVVFKDGVQQLEPDGQAQRPELIVIGNDSKSLADVGVGMSNNSAVYQRDVLSSSSAQFKVTPTYYVGLFNNLELGTVISSNVVVGPMEVKFPSGQNKALLTATLDGQAIKLDLSYQSALVANYEQVQKLSRSIRSEFFDVPVEQQPEFGTDYTFAATLVFGTLAVATWAYGNKSLIAQAANVVIDNFSSFDQTARTFKIVGQSALACATAMEAILKAIKDNAPPSLLKEGESSVDVSYKNLACQK</sequence>
<dbReference type="AlphaFoldDB" id="A0AB33BZ12"/>
<dbReference type="Proteomes" id="UP000192439">
    <property type="component" value="Chromosome"/>
</dbReference>
<organism evidence="1 2">
    <name type="scientific">Microcystis aeruginosa PCC 7806SL</name>
    <dbReference type="NCBI Taxonomy" id="1903187"/>
    <lineage>
        <taxon>Bacteria</taxon>
        <taxon>Bacillati</taxon>
        <taxon>Cyanobacteriota</taxon>
        <taxon>Cyanophyceae</taxon>
        <taxon>Oscillatoriophycideae</taxon>
        <taxon>Chroococcales</taxon>
        <taxon>Microcystaceae</taxon>
        <taxon>Microcystis</taxon>
    </lineage>
</organism>
<protein>
    <submittedName>
        <fullName evidence="1">Uncharacterized protein</fullName>
    </submittedName>
</protein>
<gene>
    <name evidence="1" type="ORF">BH695_4027</name>
</gene>
<accession>A0AB33BZ12</accession>
<dbReference type="RefSeq" id="WP_194033526.1">
    <property type="nucleotide sequence ID" value="NZ_CP020771.1"/>
</dbReference>